<dbReference type="GO" id="GO:0003918">
    <property type="term" value="F:DNA topoisomerase type II (double strand cut, ATP-hydrolyzing) activity"/>
    <property type="evidence" value="ECO:0007669"/>
    <property type="project" value="UniProtKB-EC"/>
</dbReference>
<dbReference type="Pfam" id="PF03989">
    <property type="entry name" value="DNA_gyraseA_C"/>
    <property type="match status" value="4"/>
</dbReference>
<gene>
    <name evidence="10" type="ORF">LOC71_22820</name>
</gene>
<dbReference type="RefSeq" id="WP_230276766.1">
    <property type="nucleotide sequence ID" value="NZ_JAJKFW010000063.1"/>
</dbReference>
<dbReference type="PANTHER" id="PTHR43493">
    <property type="entry name" value="DNA GYRASE/TOPOISOMERASE SUBUNIT A"/>
    <property type="match status" value="1"/>
</dbReference>
<feature type="domain" description="Topo IIA-type catalytic" evidence="9">
    <location>
        <begin position="65"/>
        <end position="564"/>
    </location>
</feature>
<dbReference type="PANTHER" id="PTHR43493:SF5">
    <property type="entry name" value="DNA GYRASE SUBUNIT A, CHLOROPLASTIC_MITOCHONDRIAL"/>
    <property type="match status" value="1"/>
</dbReference>
<evidence type="ECO:0000256" key="5">
    <source>
        <dbReference type="ARBA" id="ARBA00023125"/>
    </source>
</evidence>
<dbReference type="Proteomes" id="UP001430306">
    <property type="component" value="Unassembled WGS sequence"/>
</dbReference>
<dbReference type="InterPro" id="IPR013758">
    <property type="entry name" value="Topo_IIA_A/C_ab"/>
</dbReference>
<evidence type="ECO:0000256" key="6">
    <source>
        <dbReference type="ARBA" id="ARBA00023235"/>
    </source>
</evidence>
<proteinExistence type="inferred from homology"/>
<dbReference type="InterPro" id="IPR013757">
    <property type="entry name" value="Topo_IIA_A_a_sf"/>
</dbReference>
<evidence type="ECO:0000259" key="9">
    <source>
        <dbReference type="PROSITE" id="PS52040"/>
    </source>
</evidence>
<feature type="active site" description="O-(5'-phospho-DNA)-tyrosine intermediate" evidence="7">
    <location>
        <position position="153"/>
    </location>
</feature>
<dbReference type="SMART" id="SM00434">
    <property type="entry name" value="TOP4c"/>
    <property type="match status" value="1"/>
</dbReference>
<dbReference type="NCBIfam" id="NF004044">
    <property type="entry name" value="PRK05561.1"/>
    <property type="match status" value="1"/>
</dbReference>
<organism evidence="10 11">
    <name type="scientific">Rhodopirellula halodulae</name>
    <dbReference type="NCBI Taxonomy" id="2894198"/>
    <lineage>
        <taxon>Bacteria</taxon>
        <taxon>Pseudomonadati</taxon>
        <taxon>Planctomycetota</taxon>
        <taxon>Planctomycetia</taxon>
        <taxon>Pirellulales</taxon>
        <taxon>Pirellulaceae</taxon>
        <taxon>Rhodopirellula</taxon>
    </lineage>
</organism>
<evidence type="ECO:0000313" key="11">
    <source>
        <dbReference type="Proteomes" id="UP001430306"/>
    </source>
</evidence>
<dbReference type="InterPro" id="IPR050220">
    <property type="entry name" value="Type_II_DNA_Topoisomerases"/>
</dbReference>
<dbReference type="EMBL" id="JAJKFW010000063">
    <property type="protein sequence ID" value="MCC9645122.1"/>
    <property type="molecule type" value="Genomic_DNA"/>
</dbReference>
<accession>A0ABS8NNJ0</accession>
<evidence type="ECO:0000256" key="1">
    <source>
        <dbReference type="ARBA" id="ARBA00000185"/>
    </source>
</evidence>
<evidence type="ECO:0000256" key="8">
    <source>
        <dbReference type="SAM" id="MobiDB-lite"/>
    </source>
</evidence>
<name>A0ABS8NNJ0_9BACT</name>
<reference evidence="10" key="1">
    <citation type="submission" date="2021-11" db="EMBL/GenBank/DDBJ databases">
        <title>Genome sequence.</title>
        <authorList>
            <person name="Sun Q."/>
        </authorList>
    </citation>
    <scope>NUCLEOTIDE SEQUENCE</scope>
    <source>
        <strain evidence="10">JC740</strain>
    </source>
</reference>
<keyword evidence="11" id="KW-1185">Reference proteome</keyword>
<comment type="caution">
    <text evidence="10">The sequence shown here is derived from an EMBL/GenBank/DDBJ whole genome shotgun (WGS) entry which is preliminary data.</text>
</comment>
<keyword evidence="6 7" id="KW-0413">Isomerase</keyword>
<dbReference type="Gene3D" id="2.120.10.90">
    <property type="entry name" value="DNA gyrase/topoisomerase IV, subunit A, C-terminal"/>
    <property type="match status" value="1"/>
</dbReference>
<dbReference type="EC" id="5.6.2.2" evidence="3"/>
<feature type="compositionally biased region" description="Low complexity" evidence="8">
    <location>
        <begin position="9"/>
        <end position="18"/>
    </location>
</feature>
<dbReference type="InterPro" id="IPR035516">
    <property type="entry name" value="Gyrase/topoIV_suA_C"/>
</dbReference>
<dbReference type="InterPro" id="IPR006691">
    <property type="entry name" value="GyrA/parC_rep"/>
</dbReference>
<dbReference type="Gene3D" id="3.90.199.10">
    <property type="entry name" value="Topoisomerase II, domain 5"/>
    <property type="match status" value="1"/>
</dbReference>
<comment type="catalytic activity">
    <reaction evidence="1 7">
        <text>ATP-dependent breakage, passage and rejoining of double-stranded DNA.</text>
        <dbReference type="EC" id="5.6.2.2"/>
    </reaction>
</comment>
<dbReference type="SUPFAM" id="SSF101904">
    <property type="entry name" value="GyrA/ParC C-terminal domain-like"/>
    <property type="match status" value="1"/>
</dbReference>
<evidence type="ECO:0000256" key="3">
    <source>
        <dbReference type="ARBA" id="ARBA00012895"/>
    </source>
</evidence>
<dbReference type="Pfam" id="PF00521">
    <property type="entry name" value="DNA_topoisoIV"/>
    <property type="match status" value="1"/>
</dbReference>
<keyword evidence="4 7" id="KW-0799">Topoisomerase</keyword>
<evidence type="ECO:0000256" key="7">
    <source>
        <dbReference type="PROSITE-ProRule" id="PRU01384"/>
    </source>
</evidence>
<comment type="similarity">
    <text evidence="2">Belongs to the type II topoisomerase GyrA/ParC subunit family.</text>
</comment>
<dbReference type="PROSITE" id="PS52040">
    <property type="entry name" value="TOPO_IIA"/>
    <property type="match status" value="1"/>
</dbReference>
<dbReference type="InterPro" id="IPR013760">
    <property type="entry name" value="Topo_IIA-like_dom_sf"/>
</dbReference>
<dbReference type="Gene3D" id="3.30.1360.40">
    <property type="match status" value="1"/>
</dbReference>
<keyword evidence="5 7" id="KW-0238">DNA-binding</keyword>
<dbReference type="SUPFAM" id="SSF56719">
    <property type="entry name" value="Type II DNA topoisomerase"/>
    <property type="match status" value="1"/>
</dbReference>
<feature type="region of interest" description="Disordered" evidence="8">
    <location>
        <begin position="1"/>
        <end position="32"/>
    </location>
</feature>
<sequence>MAKRRKPSDSNSSGSNSRKNSRGKKGKTDPFDEAKLAEIENIPLRLAAQDRYLNYSLSVITSRALPDVRDGLKPVQRRILYTMSQQRLDATAKHRKCAKVVGDVMGNYHPHGDSSIYEALVRMSQAFSLRMPMIDGSGNFGSIDGDNAAAMRYTECRMTPIASEVLADLASRTVAFKPNYDGTREEPVVLPSRVPGLLVNGATGIAVGMATNIPPHNLKEVCNALLKLLGNPEIKDYQLVAGDAIQGPDFPTGGHITNTKEELREIYATGTGTIKLRGVAEVAEKSRTGDTLRITEIPFGVNKAAMVERIAELVYSSKLPLVQEVRDLSTEDIRVDLLLKKNADPDKVLAYLYKHTPLQTNFNVNLTCLTPTENPEVGAPKRLSLKEILWYFLHFRLDVLTARLTNELRALEKRIHILEGFALIFDALDEIIKIIRSSEGKADAAEKIMKRFPVKENPPKSRRKVQASNGLDAEQTDAILELKLYRLARLEINVVLDELKNKRKRVDAINKLLADDRDDYTSSGRWAIIKDELQSLVNEYGNTPAGRRRSTIVVPTEEVEYTEEDFIVAEDCHVMVTVDGWVKRQKQIADPSKSRLRQGDEVLACVAGSTRTTIAFFSSLGVCYTARMVDIPASTGFGEPIQKLFKFKDGERIIAAMSMDSRVIGDISEDPKGQYYPAVHGLAASSDGYALRFGLQPFAEPSTRAGRKFARVKPGASIIDVAPITGTETILAVSADARAMVCAVDDVNYLSGAGKGVLLLKLAAGDKLLGFKPSTGDRDLLNVVTNRGAKKTVSTAKYRTTSRGGRGIELQKNGKIAEIVRDPIEPPPVFED</sequence>
<dbReference type="Gene3D" id="1.10.268.10">
    <property type="entry name" value="Topoisomerase, domain 3"/>
    <property type="match status" value="1"/>
</dbReference>
<dbReference type="InterPro" id="IPR002205">
    <property type="entry name" value="Topo_IIA_dom_A"/>
</dbReference>
<evidence type="ECO:0000256" key="4">
    <source>
        <dbReference type="ARBA" id="ARBA00023029"/>
    </source>
</evidence>
<protein>
    <recommendedName>
        <fullName evidence="3">DNA topoisomerase (ATP-hydrolyzing)</fullName>
        <ecNumber evidence="3">5.6.2.2</ecNumber>
    </recommendedName>
</protein>
<dbReference type="CDD" id="cd00187">
    <property type="entry name" value="TOP4c"/>
    <property type="match status" value="1"/>
</dbReference>
<evidence type="ECO:0000313" key="10">
    <source>
        <dbReference type="EMBL" id="MCC9645122.1"/>
    </source>
</evidence>
<evidence type="ECO:0000256" key="2">
    <source>
        <dbReference type="ARBA" id="ARBA00008263"/>
    </source>
</evidence>